<reference evidence="2 4" key="1">
    <citation type="journal article" date="2012" name="Nature">
        <title>Algal genomes reveal evolutionary mosaicism and the fate of nucleomorphs.</title>
        <authorList>
            <consortium name="DOE Joint Genome Institute"/>
            <person name="Curtis B.A."/>
            <person name="Tanifuji G."/>
            <person name="Burki F."/>
            <person name="Gruber A."/>
            <person name="Irimia M."/>
            <person name="Maruyama S."/>
            <person name="Arias M.C."/>
            <person name="Ball S.G."/>
            <person name="Gile G.H."/>
            <person name="Hirakawa Y."/>
            <person name="Hopkins J.F."/>
            <person name="Kuo A."/>
            <person name="Rensing S.A."/>
            <person name="Schmutz J."/>
            <person name="Symeonidi A."/>
            <person name="Elias M."/>
            <person name="Eveleigh R.J."/>
            <person name="Herman E.K."/>
            <person name="Klute M.J."/>
            <person name="Nakayama T."/>
            <person name="Obornik M."/>
            <person name="Reyes-Prieto A."/>
            <person name="Armbrust E.V."/>
            <person name="Aves S.J."/>
            <person name="Beiko R.G."/>
            <person name="Coutinho P."/>
            <person name="Dacks J.B."/>
            <person name="Durnford D.G."/>
            <person name="Fast N.M."/>
            <person name="Green B.R."/>
            <person name="Grisdale C.J."/>
            <person name="Hempel F."/>
            <person name="Henrissat B."/>
            <person name="Hoppner M.P."/>
            <person name="Ishida K."/>
            <person name="Kim E."/>
            <person name="Koreny L."/>
            <person name="Kroth P.G."/>
            <person name="Liu Y."/>
            <person name="Malik S.B."/>
            <person name="Maier U.G."/>
            <person name="McRose D."/>
            <person name="Mock T."/>
            <person name="Neilson J.A."/>
            <person name="Onodera N.T."/>
            <person name="Poole A.M."/>
            <person name="Pritham E.J."/>
            <person name="Richards T.A."/>
            <person name="Rocap G."/>
            <person name="Roy S.W."/>
            <person name="Sarai C."/>
            <person name="Schaack S."/>
            <person name="Shirato S."/>
            <person name="Slamovits C.H."/>
            <person name="Spencer D.F."/>
            <person name="Suzuki S."/>
            <person name="Worden A.Z."/>
            <person name="Zauner S."/>
            <person name="Barry K."/>
            <person name="Bell C."/>
            <person name="Bharti A.K."/>
            <person name="Crow J.A."/>
            <person name="Grimwood J."/>
            <person name="Kramer R."/>
            <person name="Lindquist E."/>
            <person name="Lucas S."/>
            <person name="Salamov A."/>
            <person name="McFadden G.I."/>
            <person name="Lane C.E."/>
            <person name="Keeling P.J."/>
            <person name="Gray M.W."/>
            <person name="Grigoriev I.V."/>
            <person name="Archibald J.M."/>
        </authorList>
    </citation>
    <scope>NUCLEOTIDE SEQUENCE</scope>
    <source>
        <strain evidence="2 4">CCMP2712</strain>
    </source>
</reference>
<evidence type="ECO:0000313" key="4">
    <source>
        <dbReference type="Proteomes" id="UP000011087"/>
    </source>
</evidence>
<dbReference type="GeneID" id="17297131"/>
<dbReference type="HOGENOM" id="CLU_3072746_0_0_1"/>
<dbReference type="KEGG" id="gtt:GUITHDRAFT_154155"/>
<sequence length="53" mass="5970">MSCAPGCSGLRLLLVLLYSLENQLLDDALDELELLGLITRPQTWLLTNSRRQL</sequence>
<accession>L1IW69</accession>
<keyword evidence="4" id="KW-1185">Reference proteome</keyword>
<dbReference type="RefSeq" id="XP_005827302.1">
    <property type="nucleotide sequence ID" value="XM_005827245.1"/>
</dbReference>
<name>L1IW69_GUITC</name>
<reference evidence="4" key="2">
    <citation type="submission" date="2012-11" db="EMBL/GenBank/DDBJ databases">
        <authorList>
            <person name="Kuo A."/>
            <person name="Curtis B.A."/>
            <person name="Tanifuji G."/>
            <person name="Burki F."/>
            <person name="Gruber A."/>
            <person name="Irimia M."/>
            <person name="Maruyama S."/>
            <person name="Arias M.C."/>
            <person name="Ball S.G."/>
            <person name="Gile G.H."/>
            <person name="Hirakawa Y."/>
            <person name="Hopkins J.F."/>
            <person name="Rensing S.A."/>
            <person name="Schmutz J."/>
            <person name="Symeonidi A."/>
            <person name="Elias M."/>
            <person name="Eveleigh R.J."/>
            <person name="Herman E.K."/>
            <person name="Klute M.J."/>
            <person name="Nakayama T."/>
            <person name="Obornik M."/>
            <person name="Reyes-Prieto A."/>
            <person name="Armbrust E.V."/>
            <person name="Aves S.J."/>
            <person name="Beiko R.G."/>
            <person name="Coutinho P."/>
            <person name="Dacks J.B."/>
            <person name="Durnford D.G."/>
            <person name="Fast N.M."/>
            <person name="Green B.R."/>
            <person name="Grisdale C."/>
            <person name="Hempe F."/>
            <person name="Henrissat B."/>
            <person name="Hoppner M.P."/>
            <person name="Ishida K.-I."/>
            <person name="Kim E."/>
            <person name="Koreny L."/>
            <person name="Kroth P.G."/>
            <person name="Liu Y."/>
            <person name="Malik S.-B."/>
            <person name="Maier U.G."/>
            <person name="McRose D."/>
            <person name="Mock T."/>
            <person name="Neilson J.A."/>
            <person name="Onodera N.T."/>
            <person name="Poole A.M."/>
            <person name="Pritham E.J."/>
            <person name="Richards T.A."/>
            <person name="Rocap G."/>
            <person name="Roy S.W."/>
            <person name="Sarai C."/>
            <person name="Schaack S."/>
            <person name="Shirato S."/>
            <person name="Slamovits C.H."/>
            <person name="Spencer D.F."/>
            <person name="Suzuki S."/>
            <person name="Worden A.Z."/>
            <person name="Zauner S."/>
            <person name="Barry K."/>
            <person name="Bell C."/>
            <person name="Bharti A.K."/>
            <person name="Crow J.A."/>
            <person name="Grimwood J."/>
            <person name="Kramer R."/>
            <person name="Lindquist E."/>
            <person name="Lucas S."/>
            <person name="Salamov A."/>
            <person name="McFadden G.I."/>
            <person name="Lane C.E."/>
            <person name="Keeling P.J."/>
            <person name="Gray M.W."/>
            <person name="Grigoriev I.V."/>
            <person name="Archibald J.M."/>
        </authorList>
    </citation>
    <scope>NUCLEOTIDE SEQUENCE</scope>
    <source>
        <strain evidence="4">CCMP2712</strain>
    </source>
</reference>
<evidence type="ECO:0000313" key="3">
    <source>
        <dbReference type="EnsemblProtists" id="EKX40322"/>
    </source>
</evidence>
<dbReference type="EMBL" id="JH993032">
    <property type="protein sequence ID" value="EKX40322.1"/>
    <property type="molecule type" value="Genomic_DNA"/>
</dbReference>
<evidence type="ECO:0000256" key="1">
    <source>
        <dbReference type="SAM" id="SignalP"/>
    </source>
</evidence>
<reference evidence="3" key="3">
    <citation type="submission" date="2015-06" db="UniProtKB">
        <authorList>
            <consortium name="EnsemblProtists"/>
        </authorList>
    </citation>
    <scope>IDENTIFICATION</scope>
</reference>
<protein>
    <submittedName>
        <fullName evidence="2 3">Uncharacterized protein</fullName>
    </submittedName>
</protein>
<feature type="chain" id="PRO_5008770522" evidence="1">
    <location>
        <begin position="20"/>
        <end position="53"/>
    </location>
</feature>
<keyword evidence="1" id="KW-0732">Signal</keyword>
<organism evidence="2">
    <name type="scientific">Guillardia theta (strain CCMP2712)</name>
    <name type="common">Cryptophyte</name>
    <dbReference type="NCBI Taxonomy" id="905079"/>
    <lineage>
        <taxon>Eukaryota</taxon>
        <taxon>Cryptophyceae</taxon>
        <taxon>Pyrenomonadales</taxon>
        <taxon>Geminigeraceae</taxon>
        <taxon>Guillardia</taxon>
    </lineage>
</organism>
<dbReference type="Proteomes" id="UP000011087">
    <property type="component" value="Unassembled WGS sequence"/>
</dbReference>
<gene>
    <name evidence="2" type="ORF">GUITHDRAFT_154155</name>
</gene>
<proteinExistence type="predicted"/>
<dbReference type="PaxDb" id="55529-EKX40322"/>
<evidence type="ECO:0000313" key="2">
    <source>
        <dbReference type="EMBL" id="EKX40322.1"/>
    </source>
</evidence>
<dbReference type="EnsemblProtists" id="EKX40322">
    <property type="protein sequence ID" value="EKX40322"/>
    <property type="gene ID" value="GUITHDRAFT_154155"/>
</dbReference>
<feature type="signal peptide" evidence="1">
    <location>
        <begin position="1"/>
        <end position="19"/>
    </location>
</feature>
<dbReference type="AlphaFoldDB" id="L1IW69"/>